<accession>A0A1J5RTF8</accession>
<dbReference type="SUPFAM" id="SSF56935">
    <property type="entry name" value="Porins"/>
    <property type="match status" value="1"/>
</dbReference>
<sequence>MRTAFFYSVRRTACAALPLLMGAMVLPAAPARADETLPAIEVGAEPAGCPMDTTTVGTAQTQAQSVLGASDTASLLSGVPGVALQTGGGLSSLPILHGMADDRNATLVDGVPLTSTCPNHMNPAMSYIAPGAVGQMRVIAGVAPVSAGGDSIGGVITVDPAKPMFAQAGETMATHGSVGTFYRSNNRDIGTNGDVTVSTQALSLGYAGSWERARDGHDGNGDPILASKFESQSHNLTFAARNDAGELVVRAGHELTPYEGFPNARMDMLGNTSNYLNAGYQGVFGWGSLDTKVYWQNVKHFMDFLPGERNTTGHMPMNTDGTDLGYSVKAEIPLGKADLLRLGNEYHGYRLNDWWPPTSSTANGMMSPNTFLNINDGTRDVIGDFAELQHQWDARWSSQFGVRNDLVMMDTGDVQGYSNNMMARYGTDAAAFNAQQHAKTDSNWSLVATTRYDASALNSDEIGLARKSESPNLYQRYAWSTGGMAASMVGWFGNGTEYVGNLNLKPETANTLSTSTEWHDAARADWDIKLTPYYTYVENYINVNSLGSNGSTTPGVLLLQFANHDAQMFGFDLSGKKQLARGTAFGDFDSTGTAGLVKGMQINNGNSLYHMQPLNADLALNQHLGNWRNSLSLRLVDNKSVTNPLENEQITPGFAILNWATTYQLGNITFAAGIDNILDKQYYDPDGGAYVSWWRATNTSQAMGALPSPGRSYNAGVKVAF</sequence>
<keyword evidence="10" id="KW-0675">Receptor</keyword>
<dbReference type="PROSITE" id="PS52016">
    <property type="entry name" value="TONB_DEPENDENT_REC_3"/>
    <property type="match status" value="1"/>
</dbReference>
<evidence type="ECO:0000259" key="9">
    <source>
        <dbReference type="Pfam" id="PF07715"/>
    </source>
</evidence>
<dbReference type="GO" id="GO:0044718">
    <property type="term" value="P:siderophore transmembrane transport"/>
    <property type="evidence" value="ECO:0007669"/>
    <property type="project" value="TreeGrafter"/>
</dbReference>
<dbReference type="InterPro" id="IPR000531">
    <property type="entry name" value="Beta-barrel_TonB"/>
</dbReference>
<dbReference type="Pfam" id="PF00593">
    <property type="entry name" value="TonB_dep_Rec_b-barrel"/>
    <property type="match status" value="1"/>
</dbReference>
<evidence type="ECO:0000259" key="8">
    <source>
        <dbReference type="Pfam" id="PF00593"/>
    </source>
</evidence>
<evidence type="ECO:0000256" key="7">
    <source>
        <dbReference type="ARBA" id="ARBA00023237"/>
    </source>
</evidence>
<name>A0A1J5RTF8_9ZZZZ</name>
<evidence type="ECO:0000256" key="4">
    <source>
        <dbReference type="ARBA" id="ARBA00022729"/>
    </source>
</evidence>
<protein>
    <submittedName>
        <fullName evidence="10">TonB dependent receptor</fullName>
    </submittedName>
</protein>
<keyword evidence="4" id="KW-0732">Signal</keyword>
<dbReference type="Pfam" id="PF07715">
    <property type="entry name" value="Plug"/>
    <property type="match status" value="1"/>
</dbReference>
<dbReference type="InterPro" id="IPR039426">
    <property type="entry name" value="TonB-dep_rcpt-like"/>
</dbReference>
<comment type="subcellular location">
    <subcellularLocation>
        <location evidence="1">Cell outer membrane</location>
        <topology evidence="1">Multi-pass membrane protein</topology>
    </subcellularLocation>
</comment>
<dbReference type="EMBL" id="MLJW01000168">
    <property type="protein sequence ID" value="OIQ95364.1"/>
    <property type="molecule type" value="Genomic_DNA"/>
</dbReference>
<evidence type="ECO:0000256" key="5">
    <source>
        <dbReference type="ARBA" id="ARBA00023077"/>
    </source>
</evidence>
<reference evidence="10" key="1">
    <citation type="submission" date="2016-10" db="EMBL/GenBank/DDBJ databases">
        <title>Sequence of Gallionella enrichment culture.</title>
        <authorList>
            <person name="Poehlein A."/>
            <person name="Muehling M."/>
            <person name="Daniel R."/>
        </authorList>
    </citation>
    <scope>NUCLEOTIDE SEQUENCE</scope>
</reference>
<evidence type="ECO:0000256" key="3">
    <source>
        <dbReference type="ARBA" id="ARBA00022692"/>
    </source>
</evidence>
<gene>
    <name evidence="10" type="ORF">GALL_226320</name>
</gene>
<feature type="domain" description="TonB-dependent receptor plug" evidence="9">
    <location>
        <begin position="52"/>
        <end position="155"/>
    </location>
</feature>
<dbReference type="GO" id="GO:0015344">
    <property type="term" value="F:siderophore uptake transmembrane transporter activity"/>
    <property type="evidence" value="ECO:0007669"/>
    <property type="project" value="TreeGrafter"/>
</dbReference>
<dbReference type="PROSITE" id="PS01156">
    <property type="entry name" value="TONB_DEPENDENT_REC_2"/>
    <property type="match status" value="1"/>
</dbReference>
<evidence type="ECO:0000256" key="2">
    <source>
        <dbReference type="ARBA" id="ARBA00022448"/>
    </source>
</evidence>
<keyword evidence="3" id="KW-0812">Transmembrane</keyword>
<keyword evidence="2" id="KW-0813">Transport</keyword>
<evidence type="ECO:0000313" key="10">
    <source>
        <dbReference type="EMBL" id="OIQ95364.1"/>
    </source>
</evidence>
<feature type="domain" description="TonB-dependent receptor-like beta-barrel" evidence="8">
    <location>
        <begin position="229"/>
        <end position="677"/>
    </location>
</feature>
<keyword evidence="7" id="KW-0998">Cell outer membrane</keyword>
<dbReference type="InterPro" id="IPR036942">
    <property type="entry name" value="Beta-barrel_TonB_sf"/>
</dbReference>
<comment type="caution">
    <text evidence="10">The sequence shown here is derived from an EMBL/GenBank/DDBJ whole genome shotgun (WGS) entry which is preliminary data.</text>
</comment>
<dbReference type="InterPro" id="IPR010917">
    <property type="entry name" value="TonB_rcpt_CS"/>
</dbReference>
<keyword evidence="6" id="KW-0472">Membrane</keyword>
<dbReference type="InterPro" id="IPR012910">
    <property type="entry name" value="Plug_dom"/>
</dbReference>
<keyword evidence="5" id="KW-0798">TonB box</keyword>
<evidence type="ECO:0000256" key="6">
    <source>
        <dbReference type="ARBA" id="ARBA00023136"/>
    </source>
</evidence>
<proteinExistence type="predicted"/>
<dbReference type="AlphaFoldDB" id="A0A1J5RTF8"/>
<organism evidence="10">
    <name type="scientific">mine drainage metagenome</name>
    <dbReference type="NCBI Taxonomy" id="410659"/>
    <lineage>
        <taxon>unclassified sequences</taxon>
        <taxon>metagenomes</taxon>
        <taxon>ecological metagenomes</taxon>
    </lineage>
</organism>
<dbReference type="Gene3D" id="2.40.170.20">
    <property type="entry name" value="TonB-dependent receptor, beta-barrel domain"/>
    <property type="match status" value="1"/>
</dbReference>
<dbReference type="Gene3D" id="2.170.130.10">
    <property type="entry name" value="TonB-dependent receptor, plug domain"/>
    <property type="match status" value="1"/>
</dbReference>
<dbReference type="PANTHER" id="PTHR30069:SF49">
    <property type="entry name" value="OUTER MEMBRANE PROTEIN C"/>
    <property type="match status" value="1"/>
</dbReference>
<dbReference type="PANTHER" id="PTHR30069">
    <property type="entry name" value="TONB-DEPENDENT OUTER MEMBRANE RECEPTOR"/>
    <property type="match status" value="1"/>
</dbReference>
<dbReference type="InterPro" id="IPR037066">
    <property type="entry name" value="Plug_dom_sf"/>
</dbReference>
<dbReference type="GO" id="GO:0009279">
    <property type="term" value="C:cell outer membrane"/>
    <property type="evidence" value="ECO:0007669"/>
    <property type="project" value="UniProtKB-SubCell"/>
</dbReference>
<evidence type="ECO:0000256" key="1">
    <source>
        <dbReference type="ARBA" id="ARBA00004571"/>
    </source>
</evidence>